<proteinExistence type="predicted"/>
<feature type="transmembrane region" description="Helical" evidence="1">
    <location>
        <begin position="234"/>
        <end position="253"/>
    </location>
</feature>
<protein>
    <submittedName>
        <fullName evidence="2">Uncharacterized protein</fullName>
    </submittedName>
</protein>
<sequence>MTLLDRFKAYLASQFKLVPPGREAAELREEMLGNLMSHAMELKAEGMPDDEIYSRCIEALGDYTGAINALRGKPLQVVRDPKFQRSVLMLVTFSLLCVTAYILMGLLGGLWAVGAYTIFPAMAIAMYVFATAAVLKRNIRFRKHYTTDFILMTYGAIFLTVLFFVLWLACGVSPAVAWVSFVYIPVWALLSVIFTTLFLRKRKVWLIIWIALVMMTSVAVFLTAAAATGMWHPLWIIVVVGALACGFASVFALNAKIDRKSKEEDFDN</sequence>
<feature type="transmembrane region" description="Helical" evidence="1">
    <location>
        <begin position="175"/>
        <end position="199"/>
    </location>
</feature>
<gene>
    <name evidence="2" type="ORF">IAB16_01990</name>
</gene>
<name>A0A940DG77_9FIRM</name>
<reference evidence="2" key="2">
    <citation type="journal article" date="2021" name="PeerJ">
        <title>Extensive microbial diversity within the chicken gut microbiome revealed by metagenomics and culture.</title>
        <authorList>
            <person name="Gilroy R."/>
            <person name="Ravi A."/>
            <person name="Getino M."/>
            <person name="Pursley I."/>
            <person name="Horton D.L."/>
            <person name="Alikhan N.F."/>
            <person name="Baker D."/>
            <person name="Gharbi K."/>
            <person name="Hall N."/>
            <person name="Watson M."/>
            <person name="Adriaenssens E.M."/>
            <person name="Foster-Nyarko E."/>
            <person name="Jarju S."/>
            <person name="Secka A."/>
            <person name="Antonio M."/>
            <person name="Oren A."/>
            <person name="Chaudhuri R.R."/>
            <person name="La Ragione R."/>
            <person name="Hildebrand F."/>
            <person name="Pallen M.J."/>
        </authorList>
    </citation>
    <scope>NUCLEOTIDE SEQUENCE</scope>
    <source>
        <strain evidence="2">517</strain>
    </source>
</reference>
<keyword evidence="1" id="KW-1133">Transmembrane helix</keyword>
<feature type="transmembrane region" description="Helical" evidence="1">
    <location>
        <begin position="87"/>
        <end position="107"/>
    </location>
</feature>
<evidence type="ECO:0000313" key="3">
    <source>
        <dbReference type="Proteomes" id="UP000727857"/>
    </source>
</evidence>
<feature type="transmembrane region" description="Helical" evidence="1">
    <location>
        <begin position="113"/>
        <end position="135"/>
    </location>
</feature>
<dbReference type="Proteomes" id="UP000727857">
    <property type="component" value="Unassembled WGS sequence"/>
</dbReference>
<accession>A0A940DG77</accession>
<organism evidence="2 3">
    <name type="scientific">Candidatus Stercoripulliclostridium pullicola</name>
    <dbReference type="NCBI Taxonomy" id="2840953"/>
    <lineage>
        <taxon>Bacteria</taxon>
        <taxon>Bacillati</taxon>
        <taxon>Bacillota</taxon>
        <taxon>Clostridia</taxon>
        <taxon>Eubacteriales</taxon>
        <taxon>Candidatus Stercoripulliclostridium</taxon>
    </lineage>
</organism>
<comment type="caution">
    <text evidence="2">The sequence shown here is derived from an EMBL/GenBank/DDBJ whole genome shotgun (WGS) entry which is preliminary data.</text>
</comment>
<dbReference type="EMBL" id="JADINF010000049">
    <property type="protein sequence ID" value="MBO8423784.1"/>
    <property type="molecule type" value="Genomic_DNA"/>
</dbReference>
<evidence type="ECO:0000256" key="1">
    <source>
        <dbReference type="SAM" id="Phobius"/>
    </source>
</evidence>
<evidence type="ECO:0000313" key="2">
    <source>
        <dbReference type="EMBL" id="MBO8423784.1"/>
    </source>
</evidence>
<reference evidence="2" key="1">
    <citation type="submission" date="2020-10" db="EMBL/GenBank/DDBJ databases">
        <authorList>
            <person name="Gilroy R."/>
        </authorList>
    </citation>
    <scope>NUCLEOTIDE SEQUENCE</scope>
    <source>
        <strain evidence="2">517</strain>
    </source>
</reference>
<feature type="transmembrane region" description="Helical" evidence="1">
    <location>
        <begin position="147"/>
        <end position="169"/>
    </location>
</feature>
<feature type="transmembrane region" description="Helical" evidence="1">
    <location>
        <begin position="206"/>
        <end position="228"/>
    </location>
</feature>
<dbReference type="AlphaFoldDB" id="A0A940DG77"/>
<keyword evidence="1" id="KW-0472">Membrane</keyword>
<keyword evidence="1" id="KW-0812">Transmembrane</keyword>